<organism evidence="1 2">
    <name type="scientific">Levilactobacillus zymae</name>
    <dbReference type="NCBI Taxonomy" id="267363"/>
    <lineage>
        <taxon>Bacteria</taxon>
        <taxon>Bacillati</taxon>
        <taxon>Bacillota</taxon>
        <taxon>Bacilli</taxon>
        <taxon>Lactobacillales</taxon>
        <taxon>Lactobacillaceae</taxon>
        <taxon>Levilactobacillus</taxon>
    </lineage>
</organism>
<protein>
    <recommendedName>
        <fullName evidence="3">WxL domain-containing protein</fullName>
    </recommendedName>
</protein>
<evidence type="ECO:0000313" key="2">
    <source>
        <dbReference type="Proteomes" id="UP000321794"/>
    </source>
</evidence>
<reference evidence="1 2" key="1">
    <citation type="submission" date="2019-07" db="EMBL/GenBank/DDBJ databases">
        <title>Whole genome shotgun sequence of Lactobacillus zymae NBRC 107157.</title>
        <authorList>
            <person name="Hosoyama A."/>
            <person name="Uohara A."/>
            <person name="Ohji S."/>
            <person name="Ichikawa N."/>
        </authorList>
    </citation>
    <scope>NUCLEOTIDE SEQUENCE [LARGE SCALE GENOMIC DNA]</scope>
    <source>
        <strain evidence="1 2">NBRC 107157</strain>
    </source>
</reference>
<accession>A0ABQ0WT03</accession>
<comment type="caution">
    <text evidence="1">The sequence shown here is derived from an EMBL/GenBank/DDBJ whole genome shotgun (WGS) entry which is preliminary data.</text>
</comment>
<evidence type="ECO:0000313" key="1">
    <source>
        <dbReference type="EMBL" id="GEO70920.1"/>
    </source>
</evidence>
<sequence>MTRRYRRGLIYVGLVIGLLGGLGHSEPVHATARWQALGLITDIEKIMAMISQLTHLSPSKQDKIRTKVKDAKTVAEKESIINEAKDEDQIAAQQEKQVPSIVQAPSFTFADCPVSENAVTTPLQSNPATPSTLEVQASQSQKWRVEVSLSAFQLQETSQRPVPTLSGAAIQLGSKDQAAGGARTLLTANSVSGLGNQSIDLSSTTLSLPPVAYAGRYQARLTYTLIVDGS</sequence>
<gene>
    <name evidence="1" type="ORF">LZY01_00880</name>
</gene>
<dbReference type="EMBL" id="BJZK01000001">
    <property type="protein sequence ID" value="GEO70920.1"/>
    <property type="molecule type" value="Genomic_DNA"/>
</dbReference>
<dbReference type="RefSeq" id="WP_057730906.1">
    <property type="nucleotide sequence ID" value="NZ_BJZK01000001.1"/>
</dbReference>
<keyword evidence="2" id="KW-1185">Reference proteome</keyword>
<evidence type="ECO:0008006" key="3">
    <source>
        <dbReference type="Google" id="ProtNLM"/>
    </source>
</evidence>
<dbReference type="Proteomes" id="UP000321794">
    <property type="component" value="Unassembled WGS sequence"/>
</dbReference>
<name>A0ABQ0WT03_9LACO</name>
<proteinExistence type="predicted"/>